<keyword evidence="10" id="KW-1133">Transmembrane helix</keyword>
<comment type="catalytic activity">
    <reaction evidence="1 8">
        <text>(S)-malate + a quinone = a quinol + oxaloacetate</text>
        <dbReference type="Rhea" id="RHEA:46012"/>
        <dbReference type="ChEBI" id="CHEBI:15589"/>
        <dbReference type="ChEBI" id="CHEBI:16452"/>
        <dbReference type="ChEBI" id="CHEBI:24646"/>
        <dbReference type="ChEBI" id="CHEBI:132124"/>
        <dbReference type="EC" id="1.1.5.4"/>
    </reaction>
</comment>
<dbReference type="Gene3D" id="3.50.50.60">
    <property type="entry name" value="FAD/NAD(P)-binding domain"/>
    <property type="match status" value="1"/>
</dbReference>
<dbReference type="NCBIfam" id="NF003606">
    <property type="entry name" value="PRK05257.2-1"/>
    <property type="match status" value="1"/>
</dbReference>
<dbReference type="PANTHER" id="PTHR43104">
    <property type="entry name" value="L-2-HYDROXYGLUTARATE DEHYDROGENASE, MITOCHONDRIAL"/>
    <property type="match status" value="1"/>
</dbReference>
<dbReference type="Gene3D" id="3.30.9.10">
    <property type="entry name" value="D-Amino Acid Oxidase, subunit A, domain 2"/>
    <property type="match status" value="1"/>
</dbReference>
<accession>A0A9X2YUU4</accession>
<protein>
    <recommendedName>
        <fullName evidence="8">Probable malate:quinone oxidoreductase</fullName>
        <ecNumber evidence="8">1.1.5.4</ecNumber>
    </recommendedName>
    <alternativeName>
        <fullName evidence="8">MQO</fullName>
    </alternativeName>
    <alternativeName>
        <fullName evidence="8">Malate dehydrogenase [quinone]</fullName>
    </alternativeName>
</protein>
<reference evidence="11" key="1">
    <citation type="submission" date="2020-07" db="EMBL/GenBank/DDBJ databases">
        <authorList>
            <person name="Pettersson B.M.F."/>
            <person name="Behra P.R.K."/>
            <person name="Ramesh M."/>
            <person name="Das S."/>
            <person name="Dasgupta S."/>
            <person name="Kirsebom L.A."/>
        </authorList>
    </citation>
    <scope>NUCLEOTIDE SEQUENCE</scope>
    <source>
        <strain evidence="11">DSM 44615</strain>
    </source>
</reference>
<dbReference type="PANTHER" id="PTHR43104:SF2">
    <property type="entry name" value="L-2-HYDROXYGLUTARATE DEHYDROGENASE, MITOCHONDRIAL"/>
    <property type="match status" value="1"/>
</dbReference>
<dbReference type="InterPro" id="IPR006231">
    <property type="entry name" value="MQO"/>
</dbReference>
<feature type="transmembrane region" description="Helical" evidence="10">
    <location>
        <begin position="12"/>
        <end position="31"/>
    </location>
</feature>
<dbReference type="EMBL" id="JACKSJ010000219">
    <property type="protein sequence ID" value="MCV7172947.1"/>
    <property type="molecule type" value="Genomic_DNA"/>
</dbReference>
<dbReference type="Pfam" id="PF06039">
    <property type="entry name" value="Mqo"/>
    <property type="match status" value="1"/>
</dbReference>
<dbReference type="GO" id="GO:0006099">
    <property type="term" value="P:tricarboxylic acid cycle"/>
    <property type="evidence" value="ECO:0007669"/>
    <property type="project" value="UniProtKB-UniRule"/>
</dbReference>
<keyword evidence="12" id="KW-1185">Reference proteome</keyword>
<reference evidence="11" key="2">
    <citation type="journal article" date="2022" name="BMC Genomics">
        <title>Comparative genome analysis of mycobacteria focusing on tRNA and non-coding RNA.</title>
        <authorList>
            <person name="Behra P.R.K."/>
            <person name="Pettersson B.M.F."/>
            <person name="Ramesh M."/>
            <person name="Das S."/>
            <person name="Dasgupta S."/>
            <person name="Kirsebom L.A."/>
        </authorList>
    </citation>
    <scope>NUCLEOTIDE SEQUENCE</scope>
    <source>
        <strain evidence="11">DSM 44615</strain>
    </source>
</reference>
<dbReference type="InterPro" id="IPR036188">
    <property type="entry name" value="FAD/NAD-bd_sf"/>
</dbReference>
<dbReference type="NCBIfam" id="TIGR01320">
    <property type="entry name" value="mal_quin_oxido"/>
    <property type="match status" value="1"/>
</dbReference>
<dbReference type="GO" id="GO:0047545">
    <property type="term" value="F:(S)-2-hydroxyglutarate dehydrogenase activity"/>
    <property type="evidence" value="ECO:0007669"/>
    <property type="project" value="TreeGrafter"/>
</dbReference>
<comment type="pathway">
    <text evidence="3 8">Carbohydrate metabolism; tricarboxylic acid cycle; oxaloacetate from (S)-malate (quinone route): step 1/1.</text>
</comment>
<dbReference type="Proteomes" id="UP001140293">
    <property type="component" value="Unassembled WGS sequence"/>
</dbReference>
<keyword evidence="10" id="KW-0812">Transmembrane</keyword>
<feature type="compositionally biased region" description="Polar residues" evidence="9">
    <location>
        <begin position="508"/>
        <end position="520"/>
    </location>
</feature>
<evidence type="ECO:0000256" key="6">
    <source>
        <dbReference type="ARBA" id="ARBA00022827"/>
    </source>
</evidence>
<dbReference type="NCBIfam" id="NF003605">
    <property type="entry name" value="PRK05257.1-4"/>
    <property type="match status" value="1"/>
</dbReference>
<dbReference type="NCBIfam" id="NF009875">
    <property type="entry name" value="PRK13339.1"/>
    <property type="match status" value="1"/>
</dbReference>
<comment type="similarity">
    <text evidence="8">Belongs to the MQO family.</text>
</comment>
<comment type="caution">
    <text evidence="11">The sequence shown here is derived from an EMBL/GenBank/DDBJ whole genome shotgun (WGS) entry which is preliminary data.</text>
</comment>
<keyword evidence="7 8" id="KW-0560">Oxidoreductase</keyword>
<keyword evidence="6 8" id="KW-0274">FAD</keyword>
<evidence type="ECO:0000256" key="3">
    <source>
        <dbReference type="ARBA" id="ARBA00005012"/>
    </source>
</evidence>
<dbReference type="GO" id="GO:0008924">
    <property type="term" value="F:L-malate dehydrogenase (quinone) activity"/>
    <property type="evidence" value="ECO:0007669"/>
    <property type="project" value="UniProtKB-UniRule"/>
</dbReference>
<dbReference type="NCBIfam" id="NF003611">
    <property type="entry name" value="PRK05257.3-2"/>
    <property type="match status" value="1"/>
</dbReference>
<keyword evidence="10" id="KW-0472">Membrane</keyword>
<dbReference type="AlphaFoldDB" id="A0A9X2YUU4"/>
<evidence type="ECO:0000256" key="7">
    <source>
        <dbReference type="ARBA" id="ARBA00023002"/>
    </source>
</evidence>
<gene>
    <name evidence="8 11" type="primary">mqo</name>
    <name evidence="11" type="ORF">H7I41_23770</name>
</gene>
<name>A0A9X2YUU4_9MYCO</name>
<evidence type="ECO:0000256" key="2">
    <source>
        <dbReference type="ARBA" id="ARBA00001974"/>
    </source>
</evidence>
<keyword evidence="5 8" id="KW-0285">Flavoprotein</keyword>
<dbReference type="EC" id="1.1.5.4" evidence="8"/>
<evidence type="ECO:0000256" key="10">
    <source>
        <dbReference type="SAM" id="Phobius"/>
    </source>
</evidence>
<evidence type="ECO:0000256" key="8">
    <source>
        <dbReference type="HAMAP-Rule" id="MF_00212"/>
    </source>
</evidence>
<evidence type="ECO:0000313" key="11">
    <source>
        <dbReference type="EMBL" id="MCV7172947.1"/>
    </source>
</evidence>
<evidence type="ECO:0000313" key="12">
    <source>
        <dbReference type="Proteomes" id="UP001140293"/>
    </source>
</evidence>
<evidence type="ECO:0000256" key="1">
    <source>
        <dbReference type="ARBA" id="ARBA00001139"/>
    </source>
</evidence>
<feature type="region of interest" description="Disordered" evidence="9">
    <location>
        <begin position="495"/>
        <end position="520"/>
    </location>
</feature>
<proteinExistence type="inferred from homology"/>
<sequence length="520" mass="56335">MSKSEAATQTDVVLVGAGIMSATLAALIRLVEPDWSITLIERLDGAAAESSDPWNNAGTGHSALCELNYTPELPDGTIDIAKAVHVNEQFQVSRQFWSYAVENGVLPDVRSFLNPIPHVSFVSGAKNVQYLRKRYDALVTNPLFATMEFIDDRDEFTRRLPLMSEQRDFSDPVALNWTQDGTDVDFGSLSRQLIGFAAKQGMTTYFGHEVRDLDKQSDGSWTLKVVNRRTGAKRKLNAKFVFVGAGGGALPLLQRAGIAEAKGFGGFPVGGQWLRSGNQRLTAGHQAKVYGQPPLGAPPMSVPHLDTRVINGKSYLLFGPFAGWSPKFLKQGKVTDLPFSVRPNNLASMLGVGVTELGLVKYLIGQLRLSEADRVDVLREFAPSAKDSDWELDIAGQRVQVVRRKGRGGVLEFGTTVLAAADGSIAGLLGASPGASTAVPAMFDVMERCFGDRYQTWLPRLKEIVPSLGVELSNEPKLFDEVWAHGTKVLKLDRPASGMPATVDHENTAGTEHSPTAATA</sequence>
<dbReference type="SUPFAM" id="SSF51905">
    <property type="entry name" value="FAD/NAD(P)-binding domain"/>
    <property type="match status" value="1"/>
</dbReference>
<dbReference type="HAMAP" id="MF_00212">
    <property type="entry name" value="MQO"/>
    <property type="match status" value="1"/>
</dbReference>
<comment type="cofactor">
    <cofactor evidence="2 8">
        <name>FAD</name>
        <dbReference type="ChEBI" id="CHEBI:57692"/>
    </cofactor>
</comment>
<evidence type="ECO:0000256" key="5">
    <source>
        <dbReference type="ARBA" id="ARBA00022630"/>
    </source>
</evidence>
<keyword evidence="4 8" id="KW-0816">Tricarboxylic acid cycle</keyword>
<evidence type="ECO:0000256" key="4">
    <source>
        <dbReference type="ARBA" id="ARBA00022532"/>
    </source>
</evidence>
<evidence type="ECO:0000256" key="9">
    <source>
        <dbReference type="SAM" id="MobiDB-lite"/>
    </source>
</evidence>
<organism evidence="11 12">
    <name type="scientific">[Mycobacterium] manitobense</name>
    <dbReference type="NCBI Taxonomy" id="190147"/>
    <lineage>
        <taxon>Bacteria</taxon>
        <taxon>Bacillati</taxon>
        <taxon>Actinomycetota</taxon>
        <taxon>Actinomycetes</taxon>
        <taxon>Mycobacteriales</taxon>
        <taxon>Mycobacteriaceae</taxon>
        <taxon>Mycolicibacterium</taxon>
    </lineage>
</organism>